<dbReference type="Gramene" id="Pp3c2_16290V3.1">
    <property type="protein sequence ID" value="Pp3c2_16290V3.1"/>
    <property type="gene ID" value="Pp3c2_16290"/>
</dbReference>
<dbReference type="EMBL" id="ABEU02000002">
    <property type="protein sequence ID" value="PNR59973.1"/>
    <property type="molecule type" value="Genomic_DNA"/>
</dbReference>
<gene>
    <name evidence="1" type="ORF">PHYPA_002765</name>
</gene>
<evidence type="ECO:0000313" key="3">
    <source>
        <dbReference type="Proteomes" id="UP000006727"/>
    </source>
</evidence>
<sequence>MPSQWLGVGEGMRSQWRGPPPLEQIDAMTSVWSFEKFSYTGAVSYPPSNSPLRLLKK</sequence>
<dbReference type="AlphaFoldDB" id="A0A2K1L1S6"/>
<dbReference type="Proteomes" id="UP000006727">
    <property type="component" value="Chromosome 2"/>
</dbReference>
<reference evidence="1 3" key="1">
    <citation type="journal article" date="2008" name="Science">
        <title>The Physcomitrella genome reveals evolutionary insights into the conquest of land by plants.</title>
        <authorList>
            <person name="Rensing S."/>
            <person name="Lang D."/>
            <person name="Zimmer A."/>
            <person name="Terry A."/>
            <person name="Salamov A."/>
            <person name="Shapiro H."/>
            <person name="Nishiyama T."/>
            <person name="Perroud P.-F."/>
            <person name="Lindquist E."/>
            <person name="Kamisugi Y."/>
            <person name="Tanahashi T."/>
            <person name="Sakakibara K."/>
            <person name="Fujita T."/>
            <person name="Oishi K."/>
            <person name="Shin-I T."/>
            <person name="Kuroki Y."/>
            <person name="Toyoda A."/>
            <person name="Suzuki Y."/>
            <person name="Hashimoto A."/>
            <person name="Yamaguchi K."/>
            <person name="Sugano A."/>
            <person name="Kohara Y."/>
            <person name="Fujiyama A."/>
            <person name="Anterola A."/>
            <person name="Aoki S."/>
            <person name="Ashton N."/>
            <person name="Barbazuk W.B."/>
            <person name="Barker E."/>
            <person name="Bennetzen J."/>
            <person name="Bezanilla M."/>
            <person name="Blankenship R."/>
            <person name="Cho S.H."/>
            <person name="Dutcher S."/>
            <person name="Estelle M."/>
            <person name="Fawcett J.A."/>
            <person name="Gundlach H."/>
            <person name="Hanada K."/>
            <person name="Heyl A."/>
            <person name="Hicks K.A."/>
            <person name="Hugh J."/>
            <person name="Lohr M."/>
            <person name="Mayer K."/>
            <person name="Melkozernov A."/>
            <person name="Murata T."/>
            <person name="Nelson D."/>
            <person name="Pils B."/>
            <person name="Prigge M."/>
            <person name="Reiss B."/>
            <person name="Renner T."/>
            <person name="Rombauts S."/>
            <person name="Rushton P."/>
            <person name="Sanderfoot A."/>
            <person name="Schween G."/>
            <person name="Shiu S.-H."/>
            <person name="Stueber K."/>
            <person name="Theodoulou F.L."/>
            <person name="Tu H."/>
            <person name="Van de Peer Y."/>
            <person name="Verrier P.J."/>
            <person name="Waters E."/>
            <person name="Wood A."/>
            <person name="Yang L."/>
            <person name="Cove D."/>
            <person name="Cuming A."/>
            <person name="Hasebe M."/>
            <person name="Lucas S."/>
            <person name="Mishler D.B."/>
            <person name="Reski R."/>
            <person name="Grigoriev I."/>
            <person name="Quatrano R.S."/>
            <person name="Boore J.L."/>
        </authorList>
    </citation>
    <scope>NUCLEOTIDE SEQUENCE [LARGE SCALE GENOMIC DNA]</scope>
    <source>
        <strain evidence="2 3">cv. Gransden 2004</strain>
    </source>
</reference>
<proteinExistence type="predicted"/>
<dbReference type="InParanoid" id="A0A2K1L1S6"/>
<name>A0A2K1L1S6_PHYPA</name>
<keyword evidence="3" id="KW-1185">Reference proteome</keyword>
<protein>
    <submittedName>
        <fullName evidence="1 2">Uncharacterized protein</fullName>
    </submittedName>
</protein>
<accession>A0A2K1L1S6</accession>
<dbReference type="EnsemblPlants" id="Pp3c2_16290V3.1">
    <property type="protein sequence ID" value="Pp3c2_16290V3.1"/>
    <property type="gene ID" value="Pp3c2_16290"/>
</dbReference>
<evidence type="ECO:0000313" key="1">
    <source>
        <dbReference type="EMBL" id="PNR59973.1"/>
    </source>
</evidence>
<reference evidence="1 3" key="2">
    <citation type="journal article" date="2018" name="Plant J.">
        <title>The Physcomitrella patens chromosome-scale assembly reveals moss genome structure and evolution.</title>
        <authorList>
            <person name="Lang D."/>
            <person name="Ullrich K.K."/>
            <person name="Murat F."/>
            <person name="Fuchs J."/>
            <person name="Jenkins J."/>
            <person name="Haas F.B."/>
            <person name="Piednoel M."/>
            <person name="Gundlach H."/>
            <person name="Van Bel M."/>
            <person name="Meyberg R."/>
            <person name="Vives C."/>
            <person name="Morata J."/>
            <person name="Symeonidi A."/>
            <person name="Hiss M."/>
            <person name="Muchero W."/>
            <person name="Kamisugi Y."/>
            <person name="Saleh O."/>
            <person name="Blanc G."/>
            <person name="Decker E.L."/>
            <person name="van Gessel N."/>
            <person name="Grimwood J."/>
            <person name="Hayes R.D."/>
            <person name="Graham S.W."/>
            <person name="Gunter L.E."/>
            <person name="McDaniel S.F."/>
            <person name="Hoernstein S.N.W."/>
            <person name="Larsson A."/>
            <person name="Li F.W."/>
            <person name="Perroud P.F."/>
            <person name="Phillips J."/>
            <person name="Ranjan P."/>
            <person name="Rokshar D.S."/>
            <person name="Rothfels C.J."/>
            <person name="Schneider L."/>
            <person name="Shu S."/>
            <person name="Stevenson D.W."/>
            <person name="Thummler F."/>
            <person name="Tillich M."/>
            <person name="Villarreal Aguilar J.C."/>
            <person name="Widiez T."/>
            <person name="Wong G.K."/>
            <person name="Wymore A."/>
            <person name="Zhang Y."/>
            <person name="Zimmer A.D."/>
            <person name="Quatrano R.S."/>
            <person name="Mayer K.F.X."/>
            <person name="Goodstein D."/>
            <person name="Casacuberta J.M."/>
            <person name="Vandepoele K."/>
            <person name="Reski R."/>
            <person name="Cuming A.C."/>
            <person name="Tuskan G.A."/>
            <person name="Maumus F."/>
            <person name="Salse J."/>
            <person name="Schmutz J."/>
            <person name="Rensing S.A."/>
        </authorList>
    </citation>
    <scope>NUCLEOTIDE SEQUENCE [LARGE SCALE GENOMIC DNA]</scope>
    <source>
        <strain evidence="2 3">cv. Gransden 2004</strain>
    </source>
</reference>
<dbReference type="PaxDb" id="3218-PP1S30_349V6.1"/>
<organism evidence="1">
    <name type="scientific">Physcomitrium patens</name>
    <name type="common">Spreading-leaved earth moss</name>
    <name type="synonym">Physcomitrella patens</name>
    <dbReference type="NCBI Taxonomy" id="3218"/>
    <lineage>
        <taxon>Eukaryota</taxon>
        <taxon>Viridiplantae</taxon>
        <taxon>Streptophyta</taxon>
        <taxon>Embryophyta</taxon>
        <taxon>Bryophyta</taxon>
        <taxon>Bryophytina</taxon>
        <taxon>Bryopsida</taxon>
        <taxon>Funariidae</taxon>
        <taxon>Funariales</taxon>
        <taxon>Funariaceae</taxon>
        <taxon>Physcomitrium</taxon>
    </lineage>
</organism>
<reference evidence="2" key="3">
    <citation type="submission" date="2020-12" db="UniProtKB">
        <authorList>
            <consortium name="EnsemblPlants"/>
        </authorList>
    </citation>
    <scope>IDENTIFICATION</scope>
</reference>
<evidence type="ECO:0000313" key="2">
    <source>
        <dbReference type="EnsemblPlants" id="Pp3c2_16290V3.1"/>
    </source>
</evidence>